<name>A0A0C9YCT7_9AGAR</name>
<dbReference type="GO" id="GO:0035303">
    <property type="term" value="P:regulation of dephosphorylation"/>
    <property type="evidence" value="ECO:0007669"/>
    <property type="project" value="TreeGrafter"/>
</dbReference>
<dbReference type="InterPro" id="IPR038511">
    <property type="entry name" value="TAP42/TAP46-like_sf"/>
</dbReference>
<dbReference type="PANTHER" id="PTHR10933">
    <property type="entry name" value="IMMUNOGLOBULIN-BINDING PROTEIN 1"/>
    <property type="match status" value="1"/>
</dbReference>
<evidence type="ECO:0008006" key="4">
    <source>
        <dbReference type="Google" id="ProtNLM"/>
    </source>
</evidence>
<reference evidence="3" key="2">
    <citation type="submission" date="2015-01" db="EMBL/GenBank/DDBJ databases">
        <title>Evolutionary Origins and Diversification of the Mycorrhizal Mutualists.</title>
        <authorList>
            <consortium name="DOE Joint Genome Institute"/>
            <consortium name="Mycorrhizal Genomics Consortium"/>
            <person name="Kohler A."/>
            <person name="Kuo A."/>
            <person name="Nagy L.G."/>
            <person name="Floudas D."/>
            <person name="Copeland A."/>
            <person name="Barry K.W."/>
            <person name="Cichocki N."/>
            <person name="Veneault-Fourrey C."/>
            <person name="LaButti K."/>
            <person name="Lindquist E.A."/>
            <person name="Lipzen A."/>
            <person name="Lundell T."/>
            <person name="Morin E."/>
            <person name="Murat C."/>
            <person name="Riley R."/>
            <person name="Ohm R."/>
            <person name="Sun H."/>
            <person name="Tunlid A."/>
            <person name="Henrissat B."/>
            <person name="Grigoriev I.V."/>
            <person name="Hibbett D.S."/>
            <person name="Martin F."/>
        </authorList>
    </citation>
    <scope>NUCLEOTIDE SEQUENCE [LARGE SCALE GENOMIC DNA]</scope>
    <source>
        <strain evidence="3">LaAM-08-1</strain>
    </source>
</reference>
<accession>A0A0C9YCT7</accession>
<evidence type="ECO:0000256" key="1">
    <source>
        <dbReference type="SAM" id="MobiDB-lite"/>
    </source>
</evidence>
<dbReference type="Proteomes" id="UP000054477">
    <property type="component" value="Unassembled WGS sequence"/>
</dbReference>
<protein>
    <recommendedName>
        <fullName evidence="4">TAP42-like protein</fullName>
    </recommendedName>
</protein>
<dbReference type="EMBL" id="KN838543">
    <property type="protein sequence ID" value="KIK08182.1"/>
    <property type="molecule type" value="Genomic_DNA"/>
</dbReference>
<dbReference type="GO" id="GO:0009966">
    <property type="term" value="P:regulation of signal transduction"/>
    <property type="evidence" value="ECO:0007669"/>
    <property type="project" value="InterPro"/>
</dbReference>
<evidence type="ECO:0000313" key="2">
    <source>
        <dbReference type="EMBL" id="KIK08182.1"/>
    </source>
</evidence>
<dbReference type="Pfam" id="PF04177">
    <property type="entry name" value="TAP42"/>
    <property type="match status" value="1"/>
</dbReference>
<dbReference type="HOGENOM" id="CLU_041824_2_0_1"/>
<gene>
    <name evidence="2" type="ORF">K443DRAFT_672670</name>
</gene>
<keyword evidence="3" id="KW-1185">Reference proteome</keyword>
<feature type="compositionally biased region" description="Basic and acidic residues" evidence="1">
    <location>
        <begin position="361"/>
        <end position="385"/>
    </location>
</feature>
<dbReference type="Gene3D" id="1.25.40.540">
    <property type="entry name" value="TAP42-like family"/>
    <property type="match status" value="1"/>
</dbReference>
<feature type="region of interest" description="Disordered" evidence="1">
    <location>
        <begin position="343"/>
        <end position="394"/>
    </location>
</feature>
<dbReference type="InterPro" id="IPR007304">
    <property type="entry name" value="TAP46-like"/>
</dbReference>
<dbReference type="AlphaFoldDB" id="A0A0C9YCT7"/>
<proteinExistence type="predicted"/>
<sequence>MESQSPSALFNRSLNYASKALNLPSIEDHTQELLTQSLNDLESLRHQISELSLFSPNEVFEDISTTDIVYLFVPYIFSEVQSRLRSTGKTARMNTIVQTESYLKSFISLVENYEIIPEDERSLYSRKTTTMIDPAKRRDLKISQYKKEKDLRAGIEVIRKRGGQPSSDGPSSNFDLIASLLPKASKRVSDLDEQPFDSETDGVLRKTTCLLLRLTFVEAQKQLESLQQELEILQNAPSNPQLPSSSDLDERDRQRRSDSDLWKLDSPFMTSGPNGKGPLLDSSGKPLRTFTILPSGAGERARLQAQVFGPGHRLPTMSIDEYLEVERQRGNIITGGGAASYAAPTSSEKLAIDSEMDGTADGEKRAEEKRLKDESWARYVDEHPRGAGNTMNRG</sequence>
<dbReference type="PANTHER" id="PTHR10933:SF9">
    <property type="entry name" value="IMMUNOGLOBULIN-BINDING PROTEIN 1"/>
    <property type="match status" value="1"/>
</dbReference>
<dbReference type="OrthoDB" id="10261753at2759"/>
<dbReference type="STRING" id="1095629.A0A0C9YCT7"/>
<organism evidence="2 3">
    <name type="scientific">Laccaria amethystina LaAM-08-1</name>
    <dbReference type="NCBI Taxonomy" id="1095629"/>
    <lineage>
        <taxon>Eukaryota</taxon>
        <taxon>Fungi</taxon>
        <taxon>Dikarya</taxon>
        <taxon>Basidiomycota</taxon>
        <taxon>Agaricomycotina</taxon>
        <taxon>Agaricomycetes</taxon>
        <taxon>Agaricomycetidae</taxon>
        <taxon>Agaricales</taxon>
        <taxon>Agaricineae</taxon>
        <taxon>Hydnangiaceae</taxon>
        <taxon>Laccaria</taxon>
    </lineage>
</organism>
<evidence type="ECO:0000313" key="3">
    <source>
        <dbReference type="Proteomes" id="UP000054477"/>
    </source>
</evidence>
<feature type="region of interest" description="Disordered" evidence="1">
    <location>
        <begin position="234"/>
        <end position="287"/>
    </location>
</feature>
<feature type="compositionally biased region" description="Basic and acidic residues" evidence="1">
    <location>
        <begin position="248"/>
        <end position="263"/>
    </location>
</feature>
<dbReference type="GO" id="GO:0005829">
    <property type="term" value="C:cytosol"/>
    <property type="evidence" value="ECO:0007669"/>
    <property type="project" value="TreeGrafter"/>
</dbReference>
<reference evidence="2 3" key="1">
    <citation type="submission" date="2014-04" db="EMBL/GenBank/DDBJ databases">
        <authorList>
            <consortium name="DOE Joint Genome Institute"/>
            <person name="Kuo A."/>
            <person name="Kohler A."/>
            <person name="Nagy L.G."/>
            <person name="Floudas D."/>
            <person name="Copeland A."/>
            <person name="Barry K.W."/>
            <person name="Cichocki N."/>
            <person name="Veneault-Fourrey C."/>
            <person name="LaButti K."/>
            <person name="Lindquist E.A."/>
            <person name="Lipzen A."/>
            <person name="Lundell T."/>
            <person name="Morin E."/>
            <person name="Murat C."/>
            <person name="Sun H."/>
            <person name="Tunlid A."/>
            <person name="Henrissat B."/>
            <person name="Grigoriev I.V."/>
            <person name="Hibbett D.S."/>
            <person name="Martin F."/>
            <person name="Nordberg H.P."/>
            <person name="Cantor M.N."/>
            <person name="Hua S.X."/>
        </authorList>
    </citation>
    <scope>NUCLEOTIDE SEQUENCE [LARGE SCALE GENOMIC DNA]</scope>
    <source>
        <strain evidence="2 3">LaAM-08-1</strain>
    </source>
</reference>
<dbReference type="GO" id="GO:0051721">
    <property type="term" value="F:protein phosphatase 2A binding"/>
    <property type="evidence" value="ECO:0007669"/>
    <property type="project" value="TreeGrafter"/>
</dbReference>